<accession>A0AAC9HPK3</accession>
<dbReference type="AlphaFoldDB" id="A0AAC9HPK3"/>
<dbReference type="PANTHER" id="PTHR43591">
    <property type="entry name" value="METHYLTRANSFERASE"/>
    <property type="match status" value="1"/>
</dbReference>
<proteinExistence type="predicted"/>
<dbReference type="Gene3D" id="3.40.50.150">
    <property type="entry name" value="Vaccinia Virus protein VP39"/>
    <property type="match status" value="1"/>
</dbReference>
<sequence length="253" mass="26467">MIPDDGPIPLPDRRTELPSEAADEFFGAAAATWRGEGPVLDVGTGPGSVAAELAARGVGLMATDVTDRRGPQCPDVPFVLAAADELPFRSGALAGVHISRALHRARDWRAAVAEATRVLRPAGALCLDVGGGRAPNLIDDLLAELRRRAEQRGVPPAEAGNGLETNPDQVDQVACRGLVRAGDIVVDYAVEHTPRAAMAAAAQDPDGWAGGSDLGPLAQLVEDVMADAGVDPDLPLRQARTARYRVYRRPGVA</sequence>
<dbReference type="GO" id="GO:0008757">
    <property type="term" value="F:S-adenosylmethionine-dependent methyltransferase activity"/>
    <property type="evidence" value="ECO:0007669"/>
    <property type="project" value="InterPro"/>
</dbReference>
<keyword evidence="3" id="KW-1185">Reference proteome</keyword>
<dbReference type="SUPFAM" id="SSF53335">
    <property type="entry name" value="S-adenosyl-L-methionine-dependent methyltransferases"/>
    <property type="match status" value="1"/>
</dbReference>
<dbReference type="Proteomes" id="UP000095210">
    <property type="component" value="Chromosome"/>
</dbReference>
<dbReference type="InterPro" id="IPR029063">
    <property type="entry name" value="SAM-dependent_MTases_sf"/>
</dbReference>
<evidence type="ECO:0000313" key="3">
    <source>
        <dbReference type="Proteomes" id="UP000095210"/>
    </source>
</evidence>
<keyword evidence="2" id="KW-0489">Methyltransferase</keyword>
<feature type="domain" description="Methyltransferase type 11" evidence="1">
    <location>
        <begin position="40"/>
        <end position="126"/>
    </location>
</feature>
<dbReference type="EMBL" id="CP014859">
    <property type="protein sequence ID" value="AOS63124.1"/>
    <property type="molecule type" value="Genomic_DNA"/>
</dbReference>
<reference evidence="3" key="1">
    <citation type="submission" date="2016-03" db="EMBL/GenBank/DDBJ databases">
        <title>Complete genome sequence of the type strain Actinoalloteichus hymeniacidonis DSM 45092.</title>
        <authorList>
            <person name="Schaffert L."/>
            <person name="Albersmeier A."/>
            <person name="Winkler A."/>
            <person name="Kalinowski J."/>
            <person name="Zotchev S."/>
            <person name="Ruckert C."/>
        </authorList>
    </citation>
    <scope>NUCLEOTIDE SEQUENCE [LARGE SCALE GENOMIC DNA]</scope>
    <source>
        <strain evidence="3">HPA177(T) (DSM 45092(T))</strain>
    </source>
</reference>
<evidence type="ECO:0000259" key="1">
    <source>
        <dbReference type="Pfam" id="PF08241"/>
    </source>
</evidence>
<dbReference type="Pfam" id="PF08241">
    <property type="entry name" value="Methyltransf_11"/>
    <property type="match status" value="1"/>
</dbReference>
<evidence type="ECO:0000313" key="2">
    <source>
        <dbReference type="EMBL" id="AOS63124.1"/>
    </source>
</evidence>
<dbReference type="GO" id="GO:0032259">
    <property type="term" value="P:methylation"/>
    <property type="evidence" value="ECO:0007669"/>
    <property type="project" value="UniProtKB-KW"/>
</dbReference>
<organism evidence="2 3">
    <name type="scientific">Actinoalloteichus hymeniacidonis</name>
    <dbReference type="NCBI Taxonomy" id="340345"/>
    <lineage>
        <taxon>Bacteria</taxon>
        <taxon>Bacillati</taxon>
        <taxon>Actinomycetota</taxon>
        <taxon>Actinomycetes</taxon>
        <taxon>Pseudonocardiales</taxon>
        <taxon>Pseudonocardiaceae</taxon>
        <taxon>Actinoalloteichus</taxon>
    </lineage>
</organism>
<dbReference type="KEGG" id="ahm:TL08_11550"/>
<protein>
    <submittedName>
        <fullName evidence="2">Methyltransferase family protein</fullName>
    </submittedName>
</protein>
<dbReference type="PANTHER" id="PTHR43591:SF24">
    <property type="entry name" value="2-METHOXY-6-POLYPRENYL-1,4-BENZOQUINOL METHYLASE, MITOCHONDRIAL"/>
    <property type="match status" value="1"/>
</dbReference>
<keyword evidence="2" id="KW-0808">Transferase</keyword>
<dbReference type="InterPro" id="IPR013216">
    <property type="entry name" value="Methyltransf_11"/>
</dbReference>
<dbReference type="Gene3D" id="1.10.8.900">
    <property type="match status" value="1"/>
</dbReference>
<name>A0AAC9HPK3_9PSEU</name>
<gene>
    <name evidence="2" type="ORF">TL08_11550</name>
</gene>